<keyword evidence="1" id="KW-0812">Transmembrane</keyword>
<feature type="domain" description="Fatty acid desaturase" evidence="2">
    <location>
        <begin position="25"/>
        <end position="259"/>
    </location>
</feature>
<protein>
    <submittedName>
        <fullName evidence="3">Fatty acid desaturase family protein</fullName>
        <ecNumber evidence="3">1.14.19.-</ecNumber>
    </submittedName>
</protein>
<keyword evidence="1" id="KW-0472">Membrane</keyword>
<proteinExistence type="predicted"/>
<keyword evidence="3" id="KW-0560">Oxidoreductase</keyword>
<name>A0ABU6J6L9_9BURK</name>
<dbReference type="CDD" id="cd03510">
    <property type="entry name" value="Rhizobitoxine-FADS-like"/>
    <property type="match status" value="1"/>
</dbReference>
<keyword evidence="4" id="KW-1185">Reference proteome</keyword>
<keyword evidence="1" id="KW-1133">Transmembrane helix</keyword>
<dbReference type="GO" id="GO:0016491">
    <property type="term" value="F:oxidoreductase activity"/>
    <property type="evidence" value="ECO:0007669"/>
    <property type="project" value="UniProtKB-KW"/>
</dbReference>
<gene>
    <name evidence="3" type="ORF">RY831_07870</name>
</gene>
<dbReference type="Proteomes" id="UP001352263">
    <property type="component" value="Unassembled WGS sequence"/>
</dbReference>
<dbReference type="EMBL" id="JAWIIV010000005">
    <property type="protein sequence ID" value="MEC4719061.1"/>
    <property type="molecule type" value="Genomic_DNA"/>
</dbReference>
<accession>A0ABU6J6L9</accession>
<sequence>MHTLAEWLCIVALIATATHVQHVAVSLACMLLIAARQHALLILMHEYAHHQFSRRHAWLNDMLGDALTALPFFITVHGFRRNHMPHHQHVNTVADSNWIAAIKRPRYQFPKSKAQTYAEMVKHALGRYTLEELNRYTVDAGMATNLSPASSRFRMVYAALVLALLAVFDLWWTVLLYWLVPMATFLMGILYVRDLGEHFGMPSQGIAGSRTVLSNWIGRLFICPYGVNYHAEHHLYPSVPFHRLASLHEVLRTDDYYRRHAVLAHGYLTGLVSQLAQSASGPAHAASIAEAGIAASIDAS</sequence>
<reference evidence="3 4" key="1">
    <citation type="submission" date="2023-10" db="EMBL/GenBank/DDBJ databases">
        <title>Noviherbaspirillum sp. CPCC 100848 genome assembly.</title>
        <authorList>
            <person name="Li X.Y."/>
            <person name="Fang X.M."/>
        </authorList>
    </citation>
    <scope>NUCLEOTIDE SEQUENCE [LARGE SCALE GENOMIC DNA]</scope>
    <source>
        <strain evidence="3 4">CPCC 100848</strain>
    </source>
</reference>
<dbReference type="InterPro" id="IPR005804">
    <property type="entry name" value="FA_desaturase_dom"/>
</dbReference>
<evidence type="ECO:0000313" key="4">
    <source>
        <dbReference type="Proteomes" id="UP001352263"/>
    </source>
</evidence>
<dbReference type="RefSeq" id="WP_326505785.1">
    <property type="nucleotide sequence ID" value="NZ_JAWIIV010000005.1"/>
</dbReference>
<comment type="caution">
    <text evidence="3">The sequence shown here is derived from an EMBL/GenBank/DDBJ whole genome shotgun (WGS) entry which is preliminary data.</text>
</comment>
<organism evidence="3 4">
    <name type="scientific">Noviherbaspirillum album</name>
    <dbReference type="NCBI Taxonomy" id="3080276"/>
    <lineage>
        <taxon>Bacteria</taxon>
        <taxon>Pseudomonadati</taxon>
        <taxon>Pseudomonadota</taxon>
        <taxon>Betaproteobacteria</taxon>
        <taxon>Burkholderiales</taxon>
        <taxon>Oxalobacteraceae</taxon>
        <taxon>Noviherbaspirillum</taxon>
    </lineage>
</organism>
<evidence type="ECO:0000313" key="3">
    <source>
        <dbReference type="EMBL" id="MEC4719061.1"/>
    </source>
</evidence>
<dbReference type="EC" id="1.14.19.-" evidence="3"/>
<evidence type="ECO:0000259" key="2">
    <source>
        <dbReference type="Pfam" id="PF00487"/>
    </source>
</evidence>
<dbReference type="Pfam" id="PF00487">
    <property type="entry name" value="FA_desaturase"/>
    <property type="match status" value="1"/>
</dbReference>
<evidence type="ECO:0000256" key="1">
    <source>
        <dbReference type="SAM" id="Phobius"/>
    </source>
</evidence>
<feature type="transmembrane region" description="Helical" evidence="1">
    <location>
        <begin position="7"/>
        <end position="35"/>
    </location>
</feature>